<dbReference type="EMBL" id="AEQV01000190">
    <property type="protein sequence ID" value="EGD07661.1"/>
    <property type="molecule type" value="Genomic_DNA"/>
</dbReference>
<evidence type="ECO:0008006" key="5">
    <source>
        <dbReference type="Google" id="ProtNLM"/>
    </source>
</evidence>
<accession>F0BF72</accession>
<dbReference type="GO" id="GO:0003677">
    <property type="term" value="F:DNA binding"/>
    <property type="evidence" value="ECO:0007669"/>
    <property type="project" value="UniProtKB-KW"/>
</dbReference>
<dbReference type="InterPro" id="IPR011010">
    <property type="entry name" value="DNA_brk_join_enz"/>
</dbReference>
<proteinExistence type="predicted"/>
<evidence type="ECO:0000313" key="3">
    <source>
        <dbReference type="EMBL" id="EGD08875.1"/>
    </source>
</evidence>
<keyword evidence="1" id="KW-0238">DNA-binding</keyword>
<dbReference type="Gene3D" id="1.10.150.130">
    <property type="match status" value="1"/>
</dbReference>
<reference evidence="3 4" key="1">
    <citation type="journal article" date="2011" name="BMC Genomics">
        <title>Comparative genomics reveals diversity among xanthomonads infecting tomato and pepper.</title>
        <authorList>
            <person name="Potnis N."/>
            <person name="Krasileva K."/>
            <person name="Chow V."/>
            <person name="Almeida N.F."/>
            <person name="Patil P.B."/>
            <person name="Ryan R.P."/>
            <person name="Sharlach M."/>
            <person name="Behlau F."/>
            <person name="Dow J.M."/>
            <person name="Momol M.T."/>
            <person name="White F.F."/>
            <person name="Preston J.F."/>
            <person name="Vinatzer B.A."/>
            <person name="Koebnik R."/>
            <person name="Setubal J.C."/>
            <person name="Norman D.J."/>
            <person name="Staskawicz B.J."/>
            <person name="Jones J.B."/>
        </authorList>
    </citation>
    <scope>NUCLEOTIDE SEQUENCE [LARGE SCALE GENOMIC DNA]</scope>
    <source>
        <strain evidence="3 4">ATCC 35937</strain>
    </source>
</reference>
<evidence type="ECO:0000256" key="1">
    <source>
        <dbReference type="ARBA" id="ARBA00023125"/>
    </source>
</evidence>
<protein>
    <recommendedName>
        <fullName evidence="5">Core-binding (CB) domain-containing protein</fullName>
    </recommendedName>
</protein>
<dbReference type="AlphaFoldDB" id="F0BF72"/>
<evidence type="ECO:0000313" key="2">
    <source>
        <dbReference type="EMBL" id="EGD07661.1"/>
    </source>
</evidence>
<gene>
    <name evidence="3" type="ORF">XVE_2852</name>
    <name evidence="2" type="ORF">XVE_4123</name>
</gene>
<dbReference type="EMBL" id="AEQV01000098">
    <property type="protein sequence ID" value="EGD08875.1"/>
    <property type="molecule type" value="Genomic_DNA"/>
</dbReference>
<name>F0BF72_9XANT</name>
<dbReference type="InterPro" id="IPR010998">
    <property type="entry name" value="Integrase_recombinase_N"/>
</dbReference>
<comment type="caution">
    <text evidence="3">The sequence shown here is derived from an EMBL/GenBank/DDBJ whole genome shotgun (WGS) entry which is preliminary data.</text>
</comment>
<sequence>MSAYLEWYLDWYAAEHPTTAGKARSEVKRFIAKFGDRPIDTLRPVEMEGYKRDRLLTDKAAPETVGKEIRRLQAAFRRGMEWKELDVNSLERVKHREAYAALLSAFMTELRCESSIAQAPHAHRRGCSWRTPACAVVRWPSCTNRRCKAAGS</sequence>
<organism evidence="3 4">
    <name type="scientific">Xanthomonas vesicatoria ATCC 35937</name>
    <dbReference type="NCBI Taxonomy" id="925775"/>
    <lineage>
        <taxon>Bacteria</taxon>
        <taxon>Pseudomonadati</taxon>
        <taxon>Pseudomonadota</taxon>
        <taxon>Gammaproteobacteria</taxon>
        <taxon>Lysobacterales</taxon>
        <taxon>Lysobacteraceae</taxon>
        <taxon>Xanthomonas</taxon>
    </lineage>
</organism>
<dbReference type="Proteomes" id="UP000003299">
    <property type="component" value="Unassembled WGS sequence"/>
</dbReference>
<dbReference type="RefSeq" id="WP_005993677.1">
    <property type="nucleotide sequence ID" value="NZ_AEQV01000098.1"/>
</dbReference>
<evidence type="ECO:0000313" key="4">
    <source>
        <dbReference type="Proteomes" id="UP000003299"/>
    </source>
</evidence>
<dbReference type="SUPFAM" id="SSF56349">
    <property type="entry name" value="DNA breaking-rejoining enzymes"/>
    <property type="match status" value="1"/>
</dbReference>